<protein>
    <recommendedName>
        <fullName evidence="3">Secreted protein</fullName>
    </recommendedName>
</protein>
<sequence length="68" mass="7654">MVLPALVLGCPHTKTWATASAVEEEDVMVASDKDRHLLLSIETWSRPLFPQLQLRRETRCGTVKHVQG</sequence>
<keyword evidence="2" id="KW-1185">Reference proteome</keyword>
<accession>A0AAV8PN00</accession>
<reference evidence="1 2" key="1">
    <citation type="submission" date="2022-12" db="EMBL/GenBank/DDBJ databases">
        <title>Chromosome-scale assembly of the Ensete ventricosum genome.</title>
        <authorList>
            <person name="Dussert Y."/>
            <person name="Stocks J."/>
            <person name="Wendawek A."/>
            <person name="Woldeyes F."/>
            <person name="Nichols R.A."/>
            <person name="Borrell J.S."/>
        </authorList>
    </citation>
    <scope>NUCLEOTIDE SEQUENCE [LARGE SCALE GENOMIC DNA]</scope>
    <source>
        <strain evidence="2">cv. Maze</strain>
        <tissue evidence="1">Seeds</tissue>
    </source>
</reference>
<comment type="caution">
    <text evidence="1">The sequence shown here is derived from an EMBL/GenBank/DDBJ whole genome shotgun (WGS) entry which is preliminary data.</text>
</comment>
<dbReference type="EMBL" id="JAQQAF010000009">
    <property type="protein sequence ID" value="KAJ8457943.1"/>
    <property type="molecule type" value="Genomic_DNA"/>
</dbReference>
<proteinExistence type="predicted"/>
<dbReference type="AlphaFoldDB" id="A0AAV8PN00"/>
<organism evidence="1 2">
    <name type="scientific">Ensete ventricosum</name>
    <name type="common">Abyssinian banana</name>
    <name type="synonym">Musa ensete</name>
    <dbReference type="NCBI Taxonomy" id="4639"/>
    <lineage>
        <taxon>Eukaryota</taxon>
        <taxon>Viridiplantae</taxon>
        <taxon>Streptophyta</taxon>
        <taxon>Embryophyta</taxon>
        <taxon>Tracheophyta</taxon>
        <taxon>Spermatophyta</taxon>
        <taxon>Magnoliopsida</taxon>
        <taxon>Liliopsida</taxon>
        <taxon>Zingiberales</taxon>
        <taxon>Musaceae</taxon>
        <taxon>Ensete</taxon>
    </lineage>
</organism>
<gene>
    <name evidence="1" type="ORF">OPV22_030869</name>
</gene>
<evidence type="ECO:0000313" key="2">
    <source>
        <dbReference type="Proteomes" id="UP001222027"/>
    </source>
</evidence>
<name>A0AAV8PN00_ENSVE</name>
<dbReference type="Proteomes" id="UP001222027">
    <property type="component" value="Unassembled WGS sequence"/>
</dbReference>
<evidence type="ECO:0008006" key="3">
    <source>
        <dbReference type="Google" id="ProtNLM"/>
    </source>
</evidence>
<evidence type="ECO:0000313" key="1">
    <source>
        <dbReference type="EMBL" id="KAJ8457943.1"/>
    </source>
</evidence>